<keyword evidence="2" id="KW-0378">Hydrolase</keyword>
<protein>
    <submittedName>
        <fullName evidence="3">Thioesterase family protein</fullName>
    </submittedName>
</protein>
<comment type="caution">
    <text evidence="3">The sequence shown here is derived from an EMBL/GenBank/DDBJ whole genome shotgun (WGS) entry which is preliminary data.</text>
</comment>
<dbReference type="AlphaFoldDB" id="A0A5M3YM35"/>
<dbReference type="NCBIfam" id="TIGR00369">
    <property type="entry name" value="unchar_dom_1"/>
    <property type="match status" value="1"/>
</dbReference>
<evidence type="ECO:0000256" key="2">
    <source>
        <dbReference type="ARBA" id="ARBA00022801"/>
    </source>
</evidence>
<dbReference type="OrthoDB" id="2831072at2759"/>
<dbReference type="InterPro" id="IPR003736">
    <property type="entry name" value="PAAI_dom"/>
</dbReference>
<dbReference type="CDD" id="cd03443">
    <property type="entry name" value="PaaI_thioesterase"/>
    <property type="match status" value="1"/>
</dbReference>
<comment type="similarity">
    <text evidence="1">Belongs to the thioesterase PaaI family.</text>
</comment>
<dbReference type="GO" id="GO:0047617">
    <property type="term" value="F:fatty acyl-CoA hydrolase activity"/>
    <property type="evidence" value="ECO:0007669"/>
    <property type="project" value="InterPro"/>
</dbReference>
<dbReference type="Pfam" id="PF03061">
    <property type="entry name" value="4HBT"/>
    <property type="match status" value="1"/>
</dbReference>
<evidence type="ECO:0000313" key="3">
    <source>
        <dbReference type="EMBL" id="GFF12442.1"/>
    </source>
</evidence>
<dbReference type="InterPro" id="IPR039298">
    <property type="entry name" value="ACOT13"/>
</dbReference>
<gene>
    <name evidence="3" type="ORF">ATEIFO6365_0001066500</name>
</gene>
<dbReference type="InterPro" id="IPR006683">
    <property type="entry name" value="Thioestr_dom"/>
</dbReference>
<dbReference type="PANTHER" id="PTHR21660">
    <property type="entry name" value="THIOESTERASE SUPERFAMILY MEMBER-RELATED"/>
    <property type="match status" value="1"/>
</dbReference>
<reference evidence="3 4" key="1">
    <citation type="submission" date="2020-01" db="EMBL/GenBank/DDBJ databases">
        <title>Aspergillus terreus IFO 6365 whole genome shotgun sequence.</title>
        <authorList>
            <person name="Kanamasa S."/>
            <person name="Takahashi H."/>
        </authorList>
    </citation>
    <scope>NUCLEOTIDE SEQUENCE [LARGE SCALE GENOMIC DNA]</scope>
    <source>
        <strain evidence="3 4">IFO 6365</strain>
    </source>
</reference>
<dbReference type="PANTHER" id="PTHR21660:SF1">
    <property type="entry name" value="ACYL-COENZYME A THIOESTERASE 13"/>
    <property type="match status" value="1"/>
</dbReference>
<dbReference type="InterPro" id="IPR029069">
    <property type="entry name" value="HotDog_dom_sf"/>
</dbReference>
<evidence type="ECO:0000313" key="4">
    <source>
        <dbReference type="Proteomes" id="UP000452235"/>
    </source>
</evidence>
<organism evidence="3 4">
    <name type="scientific">Aspergillus terreus</name>
    <dbReference type="NCBI Taxonomy" id="33178"/>
    <lineage>
        <taxon>Eukaryota</taxon>
        <taxon>Fungi</taxon>
        <taxon>Dikarya</taxon>
        <taxon>Ascomycota</taxon>
        <taxon>Pezizomycotina</taxon>
        <taxon>Eurotiomycetes</taxon>
        <taxon>Eurotiomycetidae</taxon>
        <taxon>Eurotiales</taxon>
        <taxon>Aspergillaceae</taxon>
        <taxon>Aspergillus</taxon>
        <taxon>Aspergillus subgen. Circumdati</taxon>
    </lineage>
</organism>
<dbReference type="Gene3D" id="3.10.129.10">
    <property type="entry name" value="Hotdog Thioesterase"/>
    <property type="match status" value="1"/>
</dbReference>
<name>A0A5M3YM35_ASPTE</name>
<sequence length="167" mass="18593">MPKIRAPSRQLDEFEQRVYYFSARMEWQDEHWDIDGDACNLRFESATRSPRPQVSFRFNVAPKMCNFIGNIHGGCAATMIDVLSTTILLAIGEPGKFSLGGVSRHLNVTYLRPVPHGTEARLTCEIVHVGRRLALLKAEISRVDNGDVCIVGEHEKANTDPEAGGKV</sequence>
<proteinExistence type="inferred from homology"/>
<dbReference type="Proteomes" id="UP000452235">
    <property type="component" value="Unassembled WGS sequence"/>
</dbReference>
<keyword evidence="4" id="KW-1185">Reference proteome</keyword>
<dbReference type="SUPFAM" id="SSF54637">
    <property type="entry name" value="Thioesterase/thiol ester dehydrase-isomerase"/>
    <property type="match status" value="1"/>
</dbReference>
<accession>A0A5M3YM35</accession>
<dbReference type="EMBL" id="BLJY01000001">
    <property type="protein sequence ID" value="GFF12442.1"/>
    <property type="molecule type" value="Genomic_DNA"/>
</dbReference>
<evidence type="ECO:0000256" key="1">
    <source>
        <dbReference type="ARBA" id="ARBA00008324"/>
    </source>
</evidence>